<dbReference type="Proteomes" id="UP000567885">
    <property type="component" value="Unassembled WGS sequence"/>
</dbReference>
<keyword evidence="1" id="KW-0540">Nuclease</keyword>
<reference evidence="3 4" key="1">
    <citation type="submission" date="2020-05" db="EMBL/GenBank/DDBJ databases">
        <title>Identification and distribution of gene clusters putatively required for synthesis of sphingolipid metabolism inhibitors in phylogenetically diverse species of the filamentous fungus Fusarium.</title>
        <authorList>
            <person name="Kim H.-S."/>
            <person name="Busman M."/>
            <person name="Brown D.W."/>
            <person name="Divon H."/>
            <person name="Uhlig S."/>
            <person name="Proctor R.H."/>
        </authorList>
    </citation>
    <scope>NUCLEOTIDE SEQUENCE [LARGE SCALE GENOMIC DNA]</scope>
    <source>
        <strain evidence="3 4">NRRL 20693</strain>
    </source>
</reference>
<protein>
    <submittedName>
        <fullName evidence="3">Extracellular guanyl-specific ribonuclease fl2</fullName>
    </submittedName>
</protein>
<dbReference type="Pfam" id="PF00545">
    <property type="entry name" value="Ribonuclease"/>
    <property type="match status" value="1"/>
</dbReference>
<evidence type="ECO:0000256" key="1">
    <source>
        <dbReference type="ARBA" id="ARBA00022722"/>
    </source>
</evidence>
<keyword evidence="4" id="KW-1185">Reference proteome</keyword>
<dbReference type="GO" id="GO:0016787">
    <property type="term" value="F:hydrolase activity"/>
    <property type="evidence" value="ECO:0007669"/>
    <property type="project" value="UniProtKB-KW"/>
</dbReference>
<comment type="caution">
    <text evidence="3">The sequence shown here is derived from an EMBL/GenBank/DDBJ whole genome shotgun (WGS) entry which is preliminary data.</text>
</comment>
<dbReference type="InterPro" id="IPR016191">
    <property type="entry name" value="Ribonuclease/ribotoxin"/>
</dbReference>
<dbReference type="SUPFAM" id="SSF53933">
    <property type="entry name" value="Microbial ribonucleases"/>
    <property type="match status" value="1"/>
</dbReference>
<evidence type="ECO:0000313" key="4">
    <source>
        <dbReference type="Proteomes" id="UP000567885"/>
    </source>
</evidence>
<name>A0A8H5X0B9_FUSHE</name>
<dbReference type="Gene3D" id="3.10.450.30">
    <property type="entry name" value="Microbial ribonucleases"/>
    <property type="match status" value="1"/>
</dbReference>
<dbReference type="AlphaFoldDB" id="A0A8H5X0B9"/>
<gene>
    <name evidence="3" type="ORF">FHETE_1132</name>
</gene>
<evidence type="ECO:0000256" key="2">
    <source>
        <dbReference type="ARBA" id="ARBA00022801"/>
    </source>
</evidence>
<sequence length="235" mass="26730">MAALTFAALSELDNQMATLSVFPLASQEDQDECSSECSYYSLAELKDDKWYRCIPASQVREQAKHVPDLYARPGAKYPRRFHNRERLELQKARPWKEYPFCLNKRYTHGSPGPVRVIVSSASNESYDVIYHPSKDDRSAVLAKFRPTGYKKGVLPKPLPGLSPASLPSSPTSSTSSLFTTEGYHSHHLPPIPIYQHSYYQHVPAIYCQPYLHTNTGWSYPMGYSTIYPSIPHYSY</sequence>
<organism evidence="3 4">
    <name type="scientific">Fusarium heterosporum</name>
    <dbReference type="NCBI Taxonomy" id="42747"/>
    <lineage>
        <taxon>Eukaryota</taxon>
        <taxon>Fungi</taxon>
        <taxon>Dikarya</taxon>
        <taxon>Ascomycota</taxon>
        <taxon>Pezizomycotina</taxon>
        <taxon>Sordariomycetes</taxon>
        <taxon>Hypocreomycetidae</taxon>
        <taxon>Hypocreales</taxon>
        <taxon>Nectriaceae</taxon>
        <taxon>Fusarium</taxon>
        <taxon>Fusarium heterosporum species complex</taxon>
    </lineage>
</organism>
<dbReference type="GO" id="GO:0004521">
    <property type="term" value="F:RNA endonuclease activity"/>
    <property type="evidence" value="ECO:0007669"/>
    <property type="project" value="InterPro"/>
</dbReference>
<dbReference type="OrthoDB" id="5091869at2759"/>
<keyword evidence="2" id="KW-0378">Hydrolase</keyword>
<dbReference type="GO" id="GO:0003723">
    <property type="term" value="F:RNA binding"/>
    <property type="evidence" value="ECO:0007669"/>
    <property type="project" value="InterPro"/>
</dbReference>
<accession>A0A8H5X0B9</accession>
<proteinExistence type="predicted"/>
<dbReference type="InterPro" id="IPR000026">
    <property type="entry name" value="N1-like"/>
</dbReference>
<evidence type="ECO:0000313" key="3">
    <source>
        <dbReference type="EMBL" id="KAF5678691.1"/>
    </source>
</evidence>
<dbReference type="EMBL" id="JAAGWQ010000016">
    <property type="protein sequence ID" value="KAF5678691.1"/>
    <property type="molecule type" value="Genomic_DNA"/>
</dbReference>